<evidence type="ECO:0000256" key="1">
    <source>
        <dbReference type="ARBA" id="ARBA00008645"/>
    </source>
</evidence>
<dbReference type="FunFam" id="3.40.50.1820:FF:000039">
    <property type="entry name" value="Esterase ybfF"/>
    <property type="match status" value="1"/>
</dbReference>
<protein>
    <recommendedName>
        <fullName evidence="3">AB hydrolase-1 domain-containing protein</fullName>
    </recommendedName>
</protein>
<dbReference type="Gene3D" id="3.40.50.1820">
    <property type="entry name" value="alpha/beta hydrolase"/>
    <property type="match status" value="1"/>
</dbReference>
<comment type="caution">
    <text evidence="4">The sequence shown here is derived from an EMBL/GenBank/DDBJ whole genome shotgun (WGS) entry which is preliminary data.</text>
</comment>
<dbReference type="SUPFAM" id="SSF53474">
    <property type="entry name" value="alpha/beta-Hydrolases"/>
    <property type="match status" value="1"/>
</dbReference>
<dbReference type="EMBL" id="CANTUO010000001">
    <property type="protein sequence ID" value="CAI5757366.1"/>
    <property type="molecule type" value="Genomic_DNA"/>
</dbReference>
<evidence type="ECO:0000259" key="3">
    <source>
        <dbReference type="Pfam" id="PF00561"/>
    </source>
</evidence>
<sequence length="317" mass="36168">MNRLVRTSFRFLATKSPNLGTIPNSYAHSDPSFQGDSLSDNIETVKLEYDKFSPEPSTKKSPVVILHGLFGSKTNNRTIAKQLSHSLDRDIFCLDLRNFGSSPHINRLDYPSLSADVESWIQEQSFENKPILVGHSMGAKTVMALALRKPSIPKMVVSIDNAPIEGNSDIKFIKYINQLRLSIEKYHYSNIKDVDAKLAEIESDKSIRQFILTNLNRGKKHEHITSKIPLDIIQKALRDGMISSWPYDSKYVKYNGPTLFIRGSESPYVPDESLPAISQFFPNFEIRDIKCGHWVTAEKPKEFMETLIEFIERKEDE</sequence>
<dbReference type="PANTHER" id="PTHR46118">
    <property type="entry name" value="PROTEIN ABHD11"/>
    <property type="match status" value="1"/>
</dbReference>
<feature type="domain" description="AB hydrolase-1" evidence="3">
    <location>
        <begin position="62"/>
        <end position="300"/>
    </location>
</feature>
<dbReference type="OrthoDB" id="8119704at2759"/>
<evidence type="ECO:0000313" key="5">
    <source>
        <dbReference type="Proteomes" id="UP001152885"/>
    </source>
</evidence>
<dbReference type="Pfam" id="PF00561">
    <property type="entry name" value="Abhydrolase_1"/>
    <property type="match status" value="1"/>
</dbReference>
<name>A0A9W4TX85_9ASCO</name>
<keyword evidence="2" id="KW-0378">Hydrolase</keyword>
<evidence type="ECO:0000313" key="4">
    <source>
        <dbReference type="EMBL" id="CAI5757366.1"/>
    </source>
</evidence>
<proteinExistence type="inferred from homology"/>
<reference evidence="4" key="1">
    <citation type="submission" date="2022-12" db="EMBL/GenBank/DDBJ databases">
        <authorList>
            <person name="Brejova B."/>
        </authorList>
    </citation>
    <scope>NUCLEOTIDE SEQUENCE</scope>
</reference>
<dbReference type="Proteomes" id="UP001152885">
    <property type="component" value="Unassembled WGS sequence"/>
</dbReference>
<dbReference type="GO" id="GO:0052689">
    <property type="term" value="F:carboxylic ester hydrolase activity"/>
    <property type="evidence" value="ECO:0007669"/>
    <property type="project" value="TreeGrafter"/>
</dbReference>
<accession>A0A9W4TX85</accession>
<organism evidence="4 5">
    <name type="scientific">Candida verbasci</name>
    <dbReference type="NCBI Taxonomy" id="1227364"/>
    <lineage>
        <taxon>Eukaryota</taxon>
        <taxon>Fungi</taxon>
        <taxon>Dikarya</taxon>
        <taxon>Ascomycota</taxon>
        <taxon>Saccharomycotina</taxon>
        <taxon>Pichiomycetes</taxon>
        <taxon>Debaryomycetaceae</taxon>
        <taxon>Candida/Lodderomyces clade</taxon>
        <taxon>Candida</taxon>
    </lineage>
</organism>
<evidence type="ECO:0000256" key="2">
    <source>
        <dbReference type="ARBA" id="ARBA00022801"/>
    </source>
</evidence>
<dbReference type="GO" id="GO:0005739">
    <property type="term" value="C:mitochondrion"/>
    <property type="evidence" value="ECO:0007669"/>
    <property type="project" value="TreeGrafter"/>
</dbReference>
<dbReference type="AlphaFoldDB" id="A0A9W4TX85"/>
<dbReference type="InterPro" id="IPR000073">
    <property type="entry name" value="AB_hydrolase_1"/>
</dbReference>
<dbReference type="PANTHER" id="PTHR46118:SF4">
    <property type="entry name" value="PROTEIN ABHD11"/>
    <property type="match status" value="1"/>
</dbReference>
<gene>
    <name evidence="4" type="ORF">CANVERA_P1880</name>
</gene>
<keyword evidence="5" id="KW-1185">Reference proteome</keyword>
<comment type="similarity">
    <text evidence="1">Belongs to the AB hydrolase superfamily.</text>
</comment>
<dbReference type="InterPro" id="IPR029058">
    <property type="entry name" value="AB_hydrolase_fold"/>
</dbReference>